<dbReference type="Pfam" id="PF03184">
    <property type="entry name" value="DDE_1"/>
    <property type="match status" value="1"/>
</dbReference>
<reference evidence="2" key="1">
    <citation type="journal article" date="2020" name="Stud. Mycol.">
        <title>101 Dothideomycetes genomes: a test case for predicting lifestyles and emergence of pathogens.</title>
        <authorList>
            <person name="Haridas S."/>
            <person name="Albert R."/>
            <person name="Binder M."/>
            <person name="Bloem J."/>
            <person name="Labutti K."/>
            <person name="Salamov A."/>
            <person name="Andreopoulos B."/>
            <person name="Baker S."/>
            <person name="Barry K."/>
            <person name="Bills G."/>
            <person name="Bluhm B."/>
            <person name="Cannon C."/>
            <person name="Castanera R."/>
            <person name="Culley D."/>
            <person name="Daum C."/>
            <person name="Ezra D."/>
            <person name="Gonzalez J."/>
            <person name="Henrissat B."/>
            <person name="Kuo A."/>
            <person name="Liang C."/>
            <person name="Lipzen A."/>
            <person name="Lutzoni F."/>
            <person name="Magnuson J."/>
            <person name="Mondo S."/>
            <person name="Nolan M."/>
            <person name="Ohm R."/>
            <person name="Pangilinan J."/>
            <person name="Park H.-J."/>
            <person name="Ramirez L."/>
            <person name="Alfaro M."/>
            <person name="Sun H."/>
            <person name="Tritt A."/>
            <person name="Yoshinaga Y."/>
            <person name="Zwiers L.-H."/>
            <person name="Turgeon B."/>
            <person name="Goodwin S."/>
            <person name="Spatafora J."/>
            <person name="Crous P."/>
            <person name="Grigoriev I."/>
        </authorList>
    </citation>
    <scope>NUCLEOTIDE SEQUENCE</scope>
    <source>
        <strain evidence="2">Tuck. ex Michener</strain>
    </source>
</reference>
<evidence type="ECO:0000313" key="3">
    <source>
        <dbReference type="Proteomes" id="UP000800092"/>
    </source>
</evidence>
<gene>
    <name evidence="2" type="ORF">EV356DRAFT_554103</name>
</gene>
<dbReference type="AlphaFoldDB" id="A0A6A6GRF3"/>
<dbReference type="InterPro" id="IPR004875">
    <property type="entry name" value="DDE_SF_endonuclease_dom"/>
</dbReference>
<sequence>MAFLDYCLKHRIYIAKFPPYLTHQLQPLDVSLFRLLATYYSAELNKWIIKHHGLIYFSKRDFYPCFKKAWQAAFKELNIQSSWTKTGLNPFNPFIVLNKLH</sequence>
<evidence type="ECO:0000313" key="2">
    <source>
        <dbReference type="EMBL" id="KAF2228322.1"/>
    </source>
</evidence>
<organism evidence="2 3">
    <name type="scientific">Viridothelium virens</name>
    <name type="common">Speckled blister lichen</name>
    <name type="synonym">Trypethelium virens</name>
    <dbReference type="NCBI Taxonomy" id="1048519"/>
    <lineage>
        <taxon>Eukaryota</taxon>
        <taxon>Fungi</taxon>
        <taxon>Dikarya</taxon>
        <taxon>Ascomycota</taxon>
        <taxon>Pezizomycotina</taxon>
        <taxon>Dothideomycetes</taxon>
        <taxon>Dothideomycetes incertae sedis</taxon>
        <taxon>Trypetheliales</taxon>
        <taxon>Trypetheliaceae</taxon>
        <taxon>Viridothelium</taxon>
    </lineage>
</organism>
<protein>
    <recommendedName>
        <fullName evidence="1">DDE-1 domain-containing protein</fullName>
    </recommendedName>
</protein>
<dbReference type="GO" id="GO:0003676">
    <property type="term" value="F:nucleic acid binding"/>
    <property type="evidence" value="ECO:0007669"/>
    <property type="project" value="InterPro"/>
</dbReference>
<accession>A0A6A6GRF3</accession>
<proteinExistence type="predicted"/>
<feature type="domain" description="DDE-1" evidence="1">
    <location>
        <begin position="9"/>
        <end position="83"/>
    </location>
</feature>
<name>A0A6A6GRF3_VIRVR</name>
<evidence type="ECO:0000259" key="1">
    <source>
        <dbReference type="Pfam" id="PF03184"/>
    </source>
</evidence>
<keyword evidence="3" id="KW-1185">Reference proteome</keyword>
<dbReference type="EMBL" id="ML992478">
    <property type="protein sequence ID" value="KAF2228322.1"/>
    <property type="molecule type" value="Genomic_DNA"/>
</dbReference>
<dbReference type="Proteomes" id="UP000800092">
    <property type="component" value="Unassembled WGS sequence"/>
</dbReference>
<dbReference type="OrthoDB" id="5425161at2759"/>